<evidence type="ECO:0000256" key="6">
    <source>
        <dbReference type="ARBA" id="ARBA00023295"/>
    </source>
</evidence>
<feature type="domain" description="Cytosolic endo-beta-N-acetylglucosaminidase TIM barrel" evidence="10">
    <location>
        <begin position="64"/>
        <end position="344"/>
    </location>
</feature>
<dbReference type="FunFam" id="3.20.20.80:FF:000043">
    <property type="entry name" value="cytosolic endo-beta-N-acetylglucosaminidase"/>
    <property type="match status" value="1"/>
</dbReference>
<evidence type="ECO:0000313" key="11">
    <source>
        <dbReference type="EMBL" id="ELT96975.1"/>
    </source>
</evidence>
<reference evidence="11 13" key="2">
    <citation type="journal article" date="2013" name="Nature">
        <title>Insights into bilaterian evolution from three spiralian genomes.</title>
        <authorList>
            <person name="Simakov O."/>
            <person name="Marletaz F."/>
            <person name="Cho S.J."/>
            <person name="Edsinger-Gonzales E."/>
            <person name="Havlak P."/>
            <person name="Hellsten U."/>
            <person name="Kuo D.H."/>
            <person name="Larsson T."/>
            <person name="Lv J."/>
            <person name="Arendt D."/>
            <person name="Savage R."/>
            <person name="Osoegawa K."/>
            <person name="de Jong P."/>
            <person name="Grimwood J."/>
            <person name="Chapman J.A."/>
            <person name="Shapiro H."/>
            <person name="Aerts A."/>
            <person name="Otillar R.P."/>
            <person name="Terry A.Y."/>
            <person name="Boore J.L."/>
            <person name="Grigoriev I.V."/>
            <person name="Lindberg D.R."/>
            <person name="Seaver E.C."/>
            <person name="Weisblat D.A."/>
            <person name="Putnam N.H."/>
            <person name="Rokhsar D.S."/>
        </authorList>
    </citation>
    <scope>NUCLEOTIDE SEQUENCE</scope>
    <source>
        <strain evidence="11 13">I ESC-2004</strain>
    </source>
</reference>
<sequence>MTDDTSGSIDATLPSWDALDSLEDVLNWTPDDHSTAFCSALEAAEQNPRRRPLTLLCHDMMGGYLEDKFTQGAKTNNCFRFYHWNQIDIFVYFSHCFVSIPPLGWTCAGHKHNVQVLGTFITEWNKGAEICEQFLQTKSAAECLADQLVNIAKHYKFDGWLINIENPLETSQVPMLVHFVAYLTEKVKLSLNRGFVIWYDSVVRSGALQWQNELNMENRKFFDACDGIFLNYTWQGANLDRSRDLAAECSPSNRSIDVFVGVDVFGRGCKGGGGYNTIEAVLEARQRGLSTAIFAPGWVWETQNKQHFLNHQNRFWELLECPKKDILCQCEHFTSTFCQGWGQRYFHEGEVLLKDSWFDLSLQSIQPSLPLPPVNIPPGLTPPASYIPAQKNRASSCSYNTGVGYQGGGSLQIEVNFAELQIVETPIFNSQIIMGSAQTFEISVTYQVSQDSLSMLLKLVIAGEGEPCVFLLQGEAPTKAVLSGSNLQCNIPWIKRKFILDRNKKTPLCIESISLSLNQPTGLTIPKATIYLGEIKILPNPHILTIQQPSQPLSFTKINHNHSLLKWKYPNEAGLKIAHFLLYIRENEHWRGFGCTTASCYTIVDFEMRPEEVSFRVIPVLKSGLKANQDSWAELCNIGL</sequence>
<dbReference type="OMA" id="QEYLPTW"/>
<dbReference type="GO" id="GO:0033925">
    <property type="term" value="F:mannosyl-glycoprotein endo-beta-N-acetylglucosaminidase activity"/>
    <property type="evidence" value="ECO:0007669"/>
    <property type="project" value="UniProtKB-EC"/>
</dbReference>
<dbReference type="GO" id="GO:0005829">
    <property type="term" value="C:cytosol"/>
    <property type="evidence" value="ECO:0007669"/>
    <property type="project" value="UniProtKB-SubCell"/>
</dbReference>
<keyword evidence="5" id="KW-0378">Hydrolase</keyword>
<evidence type="ECO:0000256" key="2">
    <source>
        <dbReference type="ARBA" id="ARBA00007849"/>
    </source>
</evidence>
<evidence type="ECO:0000313" key="12">
    <source>
        <dbReference type="EnsemblMetazoa" id="CapteP184001"/>
    </source>
</evidence>
<dbReference type="EnsemblMetazoa" id="CapteT184001">
    <property type="protein sequence ID" value="CapteP184001"/>
    <property type="gene ID" value="CapteG184001"/>
</dbReference>
<comment type="subcellular location">
    <subcellularLocation>
        <location evidence="1">Cytoplasm</location>
        <location evidence="1">Cytosol</location>
    </subcellularLocation>
</comment>
<dbReference type="EC" id="3.2.1.96" evidence="3"/>
<reference evidence="12" key="3">
    <citation type="submission" date="2015-06" db="UniProtKB">
        <authorList>
            <consortium name="EnsemblMetazoa"/>
        </authorList>
    </citation>
    <scope>IDENTIFICATION</scope>
</reference>
<dbReference type="EMBL" id="KB308705">
    <property type="protein sequence ID" value="ELT96975.1"/>
    <property type="molecule type" value="Genomic_DNA"/>
</dbReference>
<comment type="catalytic activity">
    <reaction evidence="7">
        <text>an N(4)-(oligosaccharide-(1-&gt;3)-[oligosaccharide-(1-&gt;6)]-beta-D-Man-(1-&gt;4)-beta-D-GlcNAc-(1-&gt;4)-alpha-D-GlcNAc)-L-asparaginyl-[protein] + H2O = an oligosaccharide-(1-&gt;3)-[oligosaccharide-(1-&gt;6)]-beta-D-Man-(1-&gt;4)-D-GlcNAc + N(4)-(N-acetyl-beta-D-glucosaminyl)-L-asparaginyl-[protein]</text>
        <dbReference type="Rhea" id="RHEA:73067"/>
        <dbReference type="Rhea" id="RHEA-COMP:12603"/>
        <dbReference type="Rhea" id="RHEA-COMP:18176"/>
        <dbReference type="ChEBI" id="CHEBI:15377"/>
        <dbReference type="ChEBI" id="CHEBI:132248"/>
        <dbReference type="ChEBI" id="CHEBI:192714"/>
        <dbReference type="ChEBI" id="CHEBI:192715"/>
        <dbReference type="EC" id="3.2.1.96"/>
    </reaction>
</comment>
<dbReference type="AlphaFoldDB" id="R7U1B0"/>
<evidence type="ECO:0000256" key="9">
    <source>
        <dbReference type="ARBA" id="ARBA00072457"/>
    </source>
</evidence>
<dbReference type="HOGENOM" id="CLU_016511_0_0_1"/>
<evidence type="ECO:0000256" key="7">
    <source>
        <dbReference type="ARBA" id="ARBA00034414"/>
    </source>
</evidence>
<organism evidence="11">
    <name type="scientific">Capitella teleta</name>
    <name type="common">Polychaete worm</name>
    <dbReference type="NCBI Taxonomy" id="283909"/>
    <lineage>
        <taxon>Eukaryota</taxon>
        <taxon>Metazoa</taxon>
        <taxon>Spiralia</taxon>
        <taxon>Lophotrochozoa</taxon>
        <taxon>Annelida</taxon>
        <taxon>Polychaeta</taxon>
        <taxon>Sedentaria</taxon>
        <taxon>Scolecida</taxon>
        <taxon>Capitellidae</taxon>
        <taxon>Capitella</taxon>
    </lineage>
</organism>
<dbReference type="CDD" id="cd06547">
    <property type="entry name" value="GH85_ENGase"/>
    <property type="match status" value="1"/>
</dbReference>
<dbReference type="Gene3D" id="2.60.120.260">
    <property type="entry name" value="Galactose-binding domain-like"/>
    <property type="match status" value="1"/>
</dbReference>
<gene>
    <name evidence="11" type="ORF">CAPTEDRAFT_184001</name>
</gene>
<evidence type="ECO:0000256" key="8">
    <source>
        <dbReference type="ARBA" id="ARBA00054935"/>
    </source>
</evidence>
<accession>R7U1B0</accession>
<dbReference type="Proteomes" id="UP000014760">
    <property type="component" value="Unassembled WGS sequence"/>
</dbReference>
<dbReference type="SUPFAM" id="SSF51445">
    <property type="entry name" value="(Trans)glycosidases"/>
    <property type="match status" value="1"/>
</dbReference>
<evidence type="ECO:0000256" key="3">
    <source>
        <dbReference type="ARBA" id="ARBA00012566"/>
    </source>
</evidence>
<dbReference type="InterPro" id="IPR017853">
    <property type="entry name" value="GH"/>
</dbReference>
<comment type="function">
    <text evidence="8">Endoglycosidase that releases N-glycans from glycoproteins by cleaving the beta-1,4-glycosidic bond in the N,N'-diacetylchitobiose core. Involved in the processing of free oligosaccharides in the cytosol.</text>
</comment>
<dbReference type="InterPro" id="IPR032979">
    <property type="entry name" value="ENGase"/>
</dbReference>
<dbReference type="InterPro" id="IPR005201">
    <property type="entry name" value="TIM_ENGase"/>
</dbReference>
<dbReference type="PANTHER" id="PTHR13246">
    <property type="entry name" value="ENDO BETA N-ACETYLGLUCOSAMINIDASE"/>
    <property type="match status" value="1"/>
</dbReference>
<keyword evidence="6" id="KW-0326">Glycosidase</keyword>
<dbReference type="FunCoup" id="R7U1B0">
    <property type="interactions" value="60"/>
</dbReference>
<name>R7U1B0_CAPTE</name>
<dbReference type="OrthoDB" id="284473at2759"/>
<keyword evidence="13" id="KW-1185">Reference proteome</keyword>
<dbReference type="Gene3D" id="3.20.20.80">
    <property type="entry name" value="Glycosidases"/>
    <property type="match status" value="1"/>
</dbReference>
<proteinExistence type="inferred from homology"/>
<dbReference type="EMBL" id="AMQN01011122">
    <property type="status" value="NOT_ANNOTATED_CDS"/>
    <property type="molecule type" value="Genomic_DNA"/>
</dbReference>
<reference evidence="13" key="1">
    <citation type="submission" date="2012-12" db="EMBL/GenBank/DDBJ databases">
        <authorList>
            <person name="Hellsten U."/>
            <person name="Grimwood J."/>
            <person name="Chapman J.A."/>
            <person name="Shapiro H."/>
            <person name="Aerts A."/>
            <person name="Otillar R.P."/>
            <person name="Terry A.Y."/>
            <person name="Boore J.L."/>
            <person name="Simakov O."/>
            <person name="Marletaz F."/>
            <person name="Cho S.-J."/>
            <person name="Edsinger-Gonzales E."/>
            <person name="Havlak P."/>
            <person name="Kuo D.-H."/>
            <person name="Larsson T."/>
            <person name="Lv J."/>
            <person name="Arendt D."/>
            <person name="Savage R."/>
            <person name="Osoegawa K."/>
            <person name="de Jong P."/>
            <person name="Lindberg D.R."/>
            <person name="Seaver E.C."/>
            <person name="Weisblat D.A."/>
            <person name="Putnam N.H."/>
            <person name="Grigoriev I.V."/>
            <person name="Rokhsar D.S."/>
        </authorList>
    </citation>
    <scope>NUCLEOTIDE SEQUENCE</scope>
    <source>
        <strain evidence="13">I ESC-2004</strain>
    </source>
</reference>
<comment type="similarity">
    <text evidence="2">Belongs to the glycosyl hydrolase 85 family.</text>
</comment>
<dbReference type="STRING" id="283909.R7U1B0"/>
<protein>
    <recommendedName>
        <fullName evidence="9">Cytosolic endo-beta-N-acetylglucosaminidase</fullName>
        <ecNumber evidence="3">3.2.1.96</ecNumber>
    </recommendedName>
</protein>
<evidence type="ECO:0000256" key="1">
    <source>
        <dbReference type="ARBA" id="ARBA00004514"/>
    </source>
</evidence>
<evidence type="ECO:0000259" key="10">
    <source>
        <dbReference type="Pfam" id="PF03644"/>
    </source>
</evidence>
<evidence type="ECO:0000313" key="13">
    <source>
        <dbReference type="Proteomes" id="UP000014760"/>
    </source>
</evidence>
<evidence type="ECO:0000256" key="5">
    <source>
        <dbReference type="ARBA" id="ARBA00022801"/>
    </source>
</evidence>
<dbReference type="PANTHER" id="PTHR13246:SF1">
    <property type="entry name" value="CYTOSOLIC ENDO-BETA-N-ACETYLGLUCOSAMINIDASE"/>
    <property type="match status" value="1"/>
</dbReference>
<dbReference type="Pfam" id="PF03644">
    <property type="entry name" value="Glyco_hydro_85"/>
    <property type="match status" value="1"/>
</dbReference>
<keyword evidence="4" id="KW-0963">Cytoplasm</keyword>
<evidence type="ECO:0000256" key="4">
    <source>
        <dbReference type="ARBA" id="ARBA00022490"/>
    </source>
</evidence>